<evidence type="ECO:0000313" key="3">
    <source>
        <dbReference type="EMBL" id="GGJ89755.1"/>
    </source>
</evidence>
<dbReference type="EMBL" id="BMQB01000003">
    <property type="protein sequence ID" value="GGJ89755.1"/>
    <property type="molecule type" value="Genomic_DNA"/>
</dbReference>
<keyword evidence="2" id="KW-0812">Transmembrane</keyword>
<feature type="compositionally biased region" description="Low complexity" evidence="1">
    <location>
        <begin position="51"/>
        <end position="70"/>
    </location>
</feature>
<accession>A0A8J3B376</accession>
<evidence type="ECO:0000256" key="2">
    <source>
        <dbReference type="SAM" id="Phobius"/>
    </source>
</evidence>
<feature type="transmembrane region" description="Helical" evidence="2">
    <location>
        <begin position="25"/>
        <end position="44"/>
    </location>
</feature>
<keyword evidence="2" id="KW-0472">Membrane</keyword>
<comment type="caution">
    <text evidence="3">The sequence shown here is derived from an EMBL/GenBank/DDBJ whole genome shotgun (WGS) entry which is preliminary data.</text>
</comment>
<feature type="region of interest" description="Disordered" evidence="1">
    <location>
        <begin position="1"/>
        <end position="21"/>
    </location>
</feature>
<reference evidence="3" key="2">
    <citation type="submission" date="2020-09" db="EMBL/GenBank/DDBJ databases">
        <authorList>
            <person name="Sun Q."/>
            <person name="Ohkuma M."/>
        </authorList>
    </citation>
    <scope>NUCLEOTIDE SEQUENCE</scope>
    <source>
        <strain evidence="3">JCM 3090</strain>
    </source>
</reference>
<sequence length="209" mass="21439">MPSPHPADDVTTTEAADGRGSGGKAIGITAVVLVLVLGAVLLAVKYWPQDGSSGPGPTAGPSASPTSSADAARDQAAEQALAAFNAYQESFNAAAADPAKDLPLKGAGSPLRLQASVSLKQLADNGLAVVGTPKHDVRVAEVNLAGTPPYVQLVDCRDANGSKTIDKATGQNRSAPDQLPKYIVRAKAEKYGDGRWLISTLTPERKSPC</sequence>
<evidence type="ECO:0000313" key="4">
    <source>
        <dbReference type="Proteomes" id="UP000649739"/>
    </source>
</evidence>
<keyword evidence="4" id="KW-1185">Reference proteome</keyword>
<evidence type="ECO:0000256" key="1">
    <source>
        <dbReference type="SAM" id="MobiDB-lite"/>
    </source>
</evidence>
<organism evidence="3 4">
    <name type="scientific">Pilimelia anulata</name>
    <dbReference type="NCBI Taxonomy" id="53371"/>
    <lineage>
        <taxon>Bacteria</taxon>
        <taxon>Bacillati</taxon>
        <taxon>Actinomycetota</taxon>
        <taxon>Actinomycetes</taxon>
        <taxon>Micromonosporales</taxon>
        <taxon>Micromonosporaceae</taxon>
        <taxon>Pilimelia</taxon>
    </lineage>
</organism>
<dbReference type="AlphaFoldDB" id="A0A8J3B376"/>
<keyword evidence="2" id="KW-1133">Transmembrane helix</keyword>
<dbReference type="Proteomes" id="UP000649739">
    <property type="component" value="Unassembled WGS sequence"/>
</dbReference>
<protein>
    <submittedName>
        <fullName evidence="3">Uncharacterized protein</fullName>
    </submittedName>
</protein>
<dbReference type="RefSeq" id="WP_189169728.1">
    <property type="nucleotide sequence ID" value="NZ_BMQB01000003.1"/>
</dbReference>
<proteinExistence type="predicted"/>
<reference evidence="3" key="1">
    <citation type="journal article" date="2014" name="Int. J. Syst. Evol. Microbiol.">
        <title>Complete genome sequence of Corynebacterium casei LMG S-19264T (=DSM 44701T), isolated from a smear-ripened cheese.</title>
        <authorList>
            <consortium name="US DOE Joint Genome Institute (JGI-PGF)"/>
            <person name="Walter F."/>
            <person name="Albersmeier A."/>
            <person name="Kalinowski J."/>
            <person name="Ruckert C."/>
        </authorList>
    </citation>
    <scope>NUCLEOTIDE SEQUENCE</scope>
    <source>
        <strain evidence="3">JCM 3090</strain>
    </source>
</reference>
<gene>
    <name evidence="3" type="ORF">GCM10010123_19460</name>
</gene>
<feature type="region of interest" description="Disordered" evidence="1">
    <location>
        <begin position="51"/>
        <end position="75"/>
    </location>
</feature>
<name>A0A8J3B376_9ACTN</name>